<evidence type="ECO:0000313" key="1">
    <source>
        <dbReference type="EMBL" id="MFB9211849.1"/>
    </source>
</evidence>
<sequence length="346" mass="40139">MNDKINLNYLESYSDAFTNKICSEFFGTKKYMTGQEIIQFTPSTQVNLLIIKTLFEKWQEEIEKIKGNPFFDYRDVAVSEALKDFMKVLSRAIKIEKPYFQPLMKEAVMDAAILAVDPLVYFFGEIDKSEKGNMRSHFKTAKKYIKWHPELLKYLSEKAENNPTKEELEKALGVFWEKYVVDLESTRALLQPLEKVKPIDWEELIPEPDTMKEESQVKDLEGVKEEEKISTTVREGEPIGVTGSETIDPALAWAHFESEQSGILKGPISSLEDGVAINQRFMFTKSLFDGNPDLMAHAFKLIDNCDSFVEAIELINERYVKELSWDKESEEVREFLQLVYRKFDEK</sequence>
<dbReference type="EMBL" id="JBHMEW010000054">
    <property type="protein sequence ID" value="MFB9211849.1"/>
    <property type="molecule type" value="Genomic_DNA"/>
</dbReference>
<organism evidence="1 2">
    <name type="scientific">Echinicola jeungdonensis</name>
    <dbReference type="NCBI Taxonomy" id="709343"/>
    <lineage>
        <taxon>Bacteria</taxon>
        <taxon>Pseudomonadati</taxon>
        <taxon>Bacteroidota</taxon>
        <taxon>Cytophagia</taxon>
        <taxon>Cytophagales</taxon>
        <taxon>Cyclobacteriaceae</taxon>
        <taxon>Echinicola</taxon>
    </lineage>
</organism>
<evidence type="ECO:0000313" key="2">
    <source>
        <dbReference type="Proteomes" id="UP001589654"/>
    </source>
</evidence>
<comment type="caution">
    <text evidence="1">The sequence shown here is derived from an EMBL/GenBank/DDBJ whole genome shotgun (WGS) entry which is preliminary data.</text>
</comment>
<protein>
    <submittedName>
        <fullName evidence="1">Uncharacterized protein</fullName>
    </submittedName>
</protein>
<gene>
    <name evidence="1" type="ORF">ACFFUR_08530</name>
</gene>
<name>A0ABV5J4W0_9BACT</name>
<keyword evidence="2" id="KW-1185">Reference proteome</keyword>
<dbReference type="RefSeq" id="WP_290247206.1">
    <property type="nucleotide sequence ID" value="NZ_JAUFQT010000001.1"/>
</dbReference>
<accession>A0ABV5J4W0</accession>
<dbReference type="Proteomes" id="UP001589654">
    <property type="component" value="Unassembled WGS sequence"/>
</dbReference>
<reference evidence="1 2" key="1">
    <citation type="submission" date="2024-09" db="EMBL/GenBank/DDBJ databases">
        <authorList>
            <person name="Sun Q."/>
            <person name="Mori K."/>
        </authorList>
    </citation>
    <scope>NUCLEOTIDE SEQUENCE [LARGE SCALE GENOMIC DNA]</scope>
    <source>
        <strain evidence="1 2">CECT 7682</strain>
    </source>
</reference>
<proteinExistence type="predicted"/>